<dbReference type="InterPro" id="IPR043129">
    <property type="entry name" value="ATPase_NBD"/>
</dbReference>
<proteinExistence type="predicted"/>
<dbReference type="SUPFAM" id="SSF53067">
    <property type="entry name" value="Actin-like ATPase domain"/>
    <property type="match status" value="2"/>
</dbReference>
<dbReference type="FunFam" id="3.90.640.10:FF:000039">
    <property type="entry name" value="Hsp70 family chaperone Lhs1/Orp150"/>
    <property type="match status" value="1"/>
</dbReference>
<comment type="caution">
    <text evidence="7">The sequence shown here is derived from an EMBL/GenBank/DDBJ whole genome shotgun (WGS) entry which is preliminary data.</text>
</comment>
<dbReference type="Proteomes" id="UP000750711">
    <property type="component" value="Unassembled WGS sequence"/>
</dbReference>
<dbReference type="Gene3D" id="1.20.1270.10">
    <property type="match status" value="1"/>
</dbReference>
<accession>A0A9P8LC27</accession>
<keyword evidence="8" id="KW-1185">Reference proteome</keyword>
<feature type="signal peptide" evidence="6">
    <location>
        <begin position="1"/>
        <end position="29"/>
    </location>
</feature>
<dbReference type="SUPFAM" id="SSF100934">
    <property type="entry name" value="Heat shock protein 70kD (HSP70), C-terminal subdomain"/>
    <property type="match status" value="1"/>
</dbReference>
<evidence type="ECO:0000256" key="3">
    <source>
        <dbReference type="ARBA" id="ARBA00022840"/>
    </source>
</evidence>
<gene>
    <name evidence="7" type="ORF">GP486_003990</name>
</gene>
<feature type="compositionally biased region" description="Low complexity" evidence="5">
    <location>
        <begin position="819"/>
        <end position="845"/>
    </location>
</feature>
<feature type="compositionally biased region" description="Low complexity" evidence="5">
    <location>
        <begin position="962"/>
        <end position="978"/>
    </location>
</feature>
<dbReference type="Gene3D" id="2.60.34.10">
    <property type="entry name" value="Substrate Binding Domain Of DNAk, Chain A, domain 1"/>
    <property type="match status" value="1"/>
</dbReference>
<feature type="compositionally biased region" description="Low complexity" evidence="5">
    <location>
        <begin position="626"/>
        <end position="649"/>
    </location>
</feature>
<dbReference type="GO" id="GO:0030968">
    <property type="term" value="P:endoplasmic reticulum unfolded protein response"/>
    <property type="evidence" value="ECO:0007669"/>
    <property type="project" value="TreeGrafter"/>
</dbReference>
<dbReference type="EMBL" id="JAGHQM010000585">
    <property type="protein sequence ID" value="KAH0559491.1"/>
    <property type="molecule type" value="Genomic_DNA"/>
</dbReference>
<keyword evidence="1" id="KW-0547">Nucleotide-binding</keyword>
<dbReference type="Gene3D" id="3.90.640.10">
    <property type="entry name" value="Actin, Chain A, domain 4"/>
    <property type="match status" value="1"/>
</dbReference>
<reference evidence="7" key="1">
    <citation type="submission" date="2021-03" db="EMBL/GenBank/DDBJ databases">
        <title>Comparative genomics and phylogenomic investigation of the class Geoglossomycetes provide insights into ecological specialization and systematics.</title>
        <authorList>
            <person name="Melie T."/>
            <person name="Pirro S."/>
            <person name="Miller A.N."/>
            <person name="Quandt A."/>
        </authorList>
    </citation>
    <scope>NUCLEOTIDE SEQUENCE</scope>
    <source>
        <strain evidence="7">CAQ_001_2017</strain>
    </source>
</reference>
<dbReference type="Gene3D" id="3.30.30.30">
    <property type="match status" value="1"/>
</dbReference>
<feature type="compositionally biased region" description="Basic and acidic residues" evidence="5">
    <location>
        <begin position="1005"/>
        <end position="1020"/>
    </location>
</feature>
<evidence type="ECO:0000256" key="5">
    <source>
        <dbReference type="SAM" id="MobiDB-lite"/>
    </source>
</evidence>
<dbReference type="CDD" id="cd10230">
    <property type="entry name" value="ASKHA_NBD_HSP70_HYOU1"/>
    <property type="match status" value="1"/>
</dbReference>
<feature type="region of interest" description="Disordered" evidence="5">
    <location>
        <begin position="812"/>
        <end position="872"/>
    </location>
</feature>
<dbReference type="PANTHER" id="PTHR45639:SF3">
    <property type="entry name" value="HYPOXIA UP-REGULATED PROTEIN 1"/>
    <property type="match status" value="1"/>
</dbReference>
<dbReference type="AlphaFoldDB" id="A0A9P8LC27"/>
<dbReference type="InterPro" id="IPR029048">
    <property type="entry name" value="HSP70_C_sf"/>
</dbReference>
<feature type="region of interest" description="Disordered" evidence="5">
    <location>
        <begin position="930"/>
        <end position="1020"/>
    </location>
</feature>
<evidence type="ECO:0000256" key="2">
    <source>
        <dbReference type="ARBA" id="ARBA00022824"/>
    </source>
</evidence>
<organism evidence="7 8">
    <name type="scientific">Trichoglossum hirsutum</name>
    <dbReference type="NCBI Taxonomy" id="265104"/>
    <lineage>
        <taxon>Eukaryota</taxon>
        <taxon>Fungi</taxon>
        <taxon>Dikarya</taxon>
        <taxon>Ascomycota</taxon>
        <taxon>Pezizomycotina</taxon>
        <taxon>Geoglossomycetes</taxon>
        <taxon>Geoglossales</taxon>
        <taxon>Geoglossaceae</taxon>
        <taxon>Trichoglossum</taxon>
    </lineage>
</organism>
<feature type="region of interest" description="Disordered" evidence="5">
    <location>
        <begin position="609"/>
        <end position="656"/>
    </location>
</feature>
<dbReference type="Gene3D" id="3.30.420.40">
    <property type="match status" value="2"/>
</dbReference>
<dbReference type="GO" id="GO:0034663">
    <property type="term" value="C:endoplasmic reticulum chaperone complex"/>
    <property type="evidence" value="ECO:0007669"/>
    <property type="project" value="TreeGrafter"/>
</dbReference>
<feature type="compositionally biased region" description="Low complexity" evidence="5">
    <location>
        <begin position="856"/>
        <end position="872"/>
    </location>
</feature>
<sequence length="1020" mass="110916">MAPASRRRAPIPLLALLFWALLFVSASSAASAVIGIDLGTEYIKAVIVKPGIPLEIVPTKDSKRKEFAAVAFKPARGSSLPERVYGSEAVALAARLPNDVYSNLKPLLGIPAKDSDIANEYSIRHPALSMLAAEDRGTVAFKSQALGGDAEPFLVEELLAMELQNIMANAGALAGKGTYTWDAIITVPPFYTVEEKRAVELAADLAGLRVLGLISDGLAVGLNYATARSFPSISDGGKPETHLVYDMGAGSTKATVLRFQGKTVKDVGRFNKTVQEVDILGAGWDRTLGGDTLNTVLVDYLLDQFVQTSKVKKLRLAEEHEGMSAQEVVKENGRAAAKLWKEAERVRQVLSANSETMSSIESLFEDIDFRLKVTRSKFEELTSAYVERLGVPIKNALEAANLKISDINSIILHGGTVRTPFVQRQLEKTIGGADKVRSNVNQDEAAAFGAAFKAASLVPSFKVKEIRAGEVAGYAVNARWASDGEKDRTQTLFIPTSKTGAEKQVPFKKLEDFSFTLQQSLPKDEELGKSGFENAPILKVQTKNLTESVALLEENFGCTGSDIKTEFSIRLSAKDGQPEILHGSVSCEVEAPVEKKGGVVDDVKEFFGFGSKKGDQEPLAPDSDGEPSSSVEQSSSATTSSTSEAPSKSSDAKADEKQAAVIMKTQRVYLKFTTEVEGVPEASKSQLRRTRERLTALDNSDNERRLREETRNNIEAFMYKYNDLLSDPSFIEASTQAEIDMLRGQIQLTDEWLNGSGADANLAALRTRLGELNALVVTVTRRIEEASKRPAQIQLLKDALEQTKMLISVMKGQMEKKASTSTPSTTSSTTPTTSSETTHSASTGSGFDDLDDDEMTLSASTSPEAEASETPSLFPKEALVRIETLYEDVKKWLATKLEEQENRQPNQEPALLVSEIESRLNEITKSLMDELQMPLPKDSSSKSKPKAKPKSKSKSKSKKSKSSSTPSSKTKPVPKATPIVPAGDMMDDDDIPVIQLGNDGQIEYTSERYDGQKTRKHDEL</sequence>
<protein>
    <recommendedName>
        <fullName evidence="9">Actin-like ATPase domain-containing protein</fullName>
    </recommendedName>
</protein>
<dbReference type="GO" id="GO:0140662">
    <property type="term" value="F:ATP-dependent protein folding chaperone"/>
    <property type="evidence" value="ECO:0007669"/>
    <property type="project" value="InterPro"/>
</dbReference>
<keyword evidence="3" id="KW-0067">ATP-binding</keyword>
<dbReference type="PANTHER" id="PTHR45639">
    <property type="entry name" value="HSC70CB, ISOFORM G-RELATED"/>
    <property type="match status" value="1"/>
</dbReference>
<dbReference type="GO" id="GO:0005524">
    <property type="term" value="F:ATP binding"/>
    <property type="evidence" value="ECO:0007669"/>
    <property type="project" value="UniProtKB-KW"/>
</dbReference>
<evidence type="ECO:0000256" key="1">
    <source>
        <dbReference type="ARBA" id="ARBA00022741"/>
    </source>
</evidence>
<keyword evidence="6" id="KW-0732">Signal</keyword>
<dbReference type="InterPro" id="IPR013126">
    <property type="entry name" value="Hsp_70_fam"/>
</dbReference>
<evidence type="ECO:0000256" key="4">
    <source>
        <dbReference type="ARBA" id="ARBA00023186"/>
    </source>
</evidence>
<name>A0A9P8LC27_9PEZI</name>
<keyword evidence="2" id="KW-0256">Endoplasmic reticulum</keyword>
<feature type="chain" id="PRO_5040114585" description="Actin-like ATPase domain-containing protein" evidence="6">
    <location>
        <begin position="30"/>
        <end position="1020"/>
    </location>
</feature>
<dbReference type="InterPro" id="IPR029047">
    <property type="entry name" value="HSP70_peptide-bd_sf"/>
</dbReference>
<evidence type="ECO:0008006" key="9">
    <source>
        <dbReference type="Google" id="ProtNLM"/>
    </source>
</evidence>
<evidence type="ECO:0000313" key="7">
    <source>
        <dbReference type="EMBL" id="KAH0559491.1"/>
    </source>
</evidence>
<keyword evidence="4" id="KW-0143">Chaperone</keyword>
<feature type="compositionally biased region" description="Basic residues" evidence="5">
    <location>
        <begin position="943"/>
        <end position="961"/>
    </location>
</feature>
<dbReference type="PRINTS" id="PR00301">
    <property type="entry name" value="HEATSHOCK70"/>
</dbReference>
<evidence type="ECO:0000256" key="6">
    <source>
        <dbReference type="SAM" id="SignalP"/>
    </source>
</evidence>
<dbReference type="Pfam" id="PF00012">
    <property type="entry name" value="HSP70"/>
    <property type="match status" value="1"/>
</dbReference>
<evidence type="ECO:0000313" key="8">
    <source>
        <dbReference type="Proteomes" id="UP000750711"/>
    </source>
</evidence>